<organism evidence="1">
    <name type="scientific">gut metagenome</name>
    <dbReference type="NCBI Taxonomy" id="749906"/>
    <lineage>
        <taxon>unclassified sequences</taxon>
        <taxon>metagenomes</taxon>
        <taxon>organismal metagenomes</taxon>
    </lineage>
</organism>
<reference evidence="1" key="1">
    <citation type="journal article" date="2012" name="PLoS ONE">
        <title>Gene sets for utilization of primary and secondary nutrition supplies in the distal gut of endangered iberian lynx.</title>
        <authorList>
            <person name="Alcaide M."/>
            <person name="Messina E."/>
            <person name="Richter M."/>
            <person name="Bargiela R."/>
            <person name="Peplies J."/>
            <person name="Huws S.A."/>
            <person name="Newbold C.J."/>
            <person name="Golyshin P.N."/>
            <person name="Simon M.A."/>
            <person name="Lopez G."/>
            <person name="Yakimov M.M."/>
            <person name="Ferrer M."/>
        </authorList>
    </citation>
    <scope>NUCLEOTIDE SEQUENCE</scope>
</reference>
<name>J9G2D7_9ZZZZ</name>
<comment type="caution">
    <text evidence="1">The sequence shown here is derived from an EMBL/GenBank/DDBJ whole genome shotgun (WGS) entry which is preliminary data.</text>
</comment>
<gene>
    <name evidence="1" type="ORF">EVA_10507</name>
</gene>
<sequence>MLSFNALEQFLQVRPSLKLGQERPEDDLIVSPMRFPGTDDAVRVFVRPLPGGTFFLHDNAEAAHHIRDPQSLMTEPEWRVFHENWIANGLNFDEEYRLFTIASSGEEVIKAVARLLEAQVVVTTLALARRSR</sequence>
<dbReference type="EMBL" id="AMCI01002980">
    <property type="protein sequence ID" value="EJX01387.1"/>
    <property type="molecule type" value="Genomic_DNA"/>
</dbReference>
<accession>J9G2D7</accession>
<dbReference type="AlphaFoldDB" id="J9G2D7"/>
<protein>
    <submittedName>
        <fullName evidence="1">Uncharacterized protein</fullName>
    </submittedName>
</protein>
<evidence type="ECO:0000313" key="1">
    <source>
        <dbReference type="EMBL" id="EJX01387.1"/>
    </source>
</evidence>
<proteinExistence type="predicted"/>